<dbReference type="RefSeq" id="WP_022600699.1">
    <property type="nucleotide sequence ID" value="NZ_KI440786.1"/>
</dbReference>
<evidence type="ECO:0000259" key="1">
    <source>
        <dbReference type="Pfam" id="PF21307"/>
    </source>
</evidence>
<dbReference type="InterPro" id="IPR012341">
    <property type="entry name" value="6hp_glycosidase-like_sf"/>
</dbReference>
<dbReference type="SUPFAM" id="SSF48208">
    <property type="entry name" value="Six-hairpin glycosidases"/>
    <property type="match status" value="1"/>
</dbReference>
<dbReference type="GeneID" id="92929297"/>
<feature type="domain" description="Alpha fucosidase A-like C-terminal" evidence="1">
    <location>
        <begin position="635"/>
        <end position="727"/>
    </location>
</feature>
<dbReference type="Pfam" id="PF22124">
    <property type="entry name" value="Glyco_hydro_95_cat"/>
    <property type="match status" value="1"/>
</dbReference>
<dbReference type="GO" id="GO:0005975">
    <property type="term" value="P:carbohydrate metabolic process"/>
    <property type="evidence" value="ECO:0007669"/>
    <property type="project" value="InterPro"/>
</dbReference>
<feature type="domain" description="Glycosyl hydrolase family 95 catalytic" evidence="2">
    <location>
        <begin position="326"/>
        <end position="610"/>
    </location>
</feature>
<dbReference type="InterPro" id="IPR049053">
    <property type="entry name" value="AFCA-like_C"/>
</dbReference>
<evidence type="ECO:0008006" key="5">
    <source>
        <dbReference type="Google" id="ProtNLM"/>
    </source>
</evidence>
<name>A0A495VLQ8_9BACT</name>
<dbReference type="OrthoDB" id="9802600at2"/>
<evidence type="ECO:0000313" key="4">
    <source>
        <dbReference type="Proteomes" id="UP000269493"/>
    </source>
</evidence>
<reference evidence="3 4" key="1">
    <citation type="submission" date="2018-10" db="EMBL/GenBank/DDBJ databases">
        <title>Genomic Encyclopedia of Archaeal and Bacterial Type Strains, Phase II (KMG-II): from individual species to whole genera.</title>
        <authorList>
            <person name="Goeker M."/>
        </authorList>
    </citation>
    <scope>NUCLEOTIDE SEQUENCE [LARGE SCALE GENOMIC DNA]</scope>
    <source>
        <strain evidence="3 4">NSB1</strain>
    </source>
</reference>
<dbReference type="InterPro" id="IPR008928">
    <property type="entry name" value="6-hairpin_glycosidase_sf"/>
</dbReference>
<gene>
    <name evidence="3" type="ORF">BC742_2431</name>
</gene>
<evidence type="ECO:0000259" key="2">
    <source>
        <dbReference type="Pfam" id="PF22124"/>
    </source>
</evidence>
<sequence length="756" mass="86765">MNLKLRFFSLLFIAFLFPKCLFASSTLLHLDWKNYLAKYDLLWNRLPEKLWQSPFMGNGMLGTYIVYEEDCNSMRFEVCRSDVHDHRAVPETGDGNILFNRSRLMIGHFLMKPCGRILKCDMRTDIYNAETSGTIITDKGSIRFEVFVHSLDMGIIVKTDASSGENGFTWQWVSDSPNSPRYDKFKASGNTSKVVREYKENAPAVVDEENRTALFTYLNGGQTAVRWHISGKGSARSLYVTCAHSYPNHNALQLSREYLDRILKPSYSKLKKTHREWWNNFYQKSFVSLPDKRIENFYWIQLYKLGSATRADRGIIDNTGPWMALTQWPAAWWNLNVQLSYWTTYPSNHLELSRSLSNTIFAGEKNLILNVPKKYRYNSAALARATAPDLVGWVREAGASKDGPEIGLLTWVCHNIWLEYRYSMDKEILKKLFPILKRSVNYYLHFLKEEDDKRFHLPSTYSPEYGSASDCNFDLSLLKWGCKTLLEADSILGKNDSLRSRWKDVYARLADFPSDPDEGWMIGRNRPYDMSHRHYSHLLMAYPLYLVNRDQPGGKEMIVRSVNHWQSIKGALEGYSRTGAASLYASVGEGDKALAYLEEFMQKSMQPNTCYQEGGNPVIETPLSGARALLDMALQSWDGKIRIFPAIPGIWRDFAFDNLLAEGAFEVSAVRKNGKVAWIRIHSLAGEPCLVECDFSGELYQKGKRRYKIDRISDTLFSLDLKAGEEVVLYGDPSFKDFRIGPVSGTENKKPFGFYN</sequence>
<dbReference type="Pfam" id="PF21307">
    <property type="entry name" value="Glyco_hydro_95_C"/>
    <property type="match status" value="1"/>
</dbReference>
<dbReference type="Gene3D" id="1.50.10.10">
    <property type="match status" value="1"/>
</dbReference>
<dbReference type="PANTHER" id="PTHR31084">
    <property type="entry name" value="ALPHA-L-FUCOSIDASE 2"/>
    <property type="match status" value="1"/>
</dbReference>
<dbReference type="AlphaFoldDB" id="A0A495VLQ8"/>
<dbReference type="InterPro" id="IPR054363">
    <property type="entry name" value="GH95_cat"/>
</dbReference>
<accession>A0A495VLQ8</accession>
<protein>
    <recommendedName>
        <fullName evidence="5">Alpha-L-fucosidase 2</fullName>
    </recommendedName>
</protein>
<dbReference type="GO" id="GO:0004560">
    <property type="term" value="F:alpha-L-fucosidase activity"/>
    <property type="evidence" value="ECO:0007669"/>
    <property type="project" value="TreeGrafter"/>
</dbReference>
<dbReference type="PANTHER" id="PTHR31084:SF0">
    <property type="entry name" value="ALPHA-L-FUCOSIDASE 2"/>
    <property type="match status" value="1"/>
</dbReference>
<keyword evidence="4" id="KW-1185">Reference proteome</keyword>
<comment type="caution">
    <text evidence="3">The sequence shown here is derived from an EMBL/GenBank/DDBJ whole genome shotgun (WGS) entry which is preliminary data.</text>
</comment>
<proteinExistence type="predicted"/>
<evidence type="ECO:0000313" key="3">
    <source>
        <dbReference type="EMBL" id="RKT49840.1"/>
    </source>
</evidence>
<dbReference type="EMBL" id="RBXN01000009">
    <property type="protein sequence ID" value="RKT49840.1"/>
    <property type="molecule type" value="Genomic_DNA"/>
</dbReference>
<organism evidence="3 4">
    <name type="scientific">Coprobacter fastidiosus NSB1 = JCM 33896</name>
    <dbReference type="NCBI Taxonomy" id="1349822"/>
    <lineage>
        <taxon>Bacteria</taxon>
        <taxon>Pseudomonadati</taxon>
        <taxon>Bacteroidota</taxon>
        <taxon>Bacteroidia</taxon>
        <taxon>Bacteroidales</taxon>
        <taxon>Barnesiellaceae</taxon>
        <taxon>Coprobacter</taxon>
    </lineage>
</organism>
<dbReference type="Proteomes" id="UP000269493">
    <property type="component" value="Unassembled WGS sequence"/>
</dbReference>